<sequence>MDSFTLFQAPCSTTSSTLNHGSPDDAALPPIPNEDGSPLSLPVDSEAVGSGDIIGFCVIL</sequence>
<dbReference type="AlphaFoldDB" id="A0A2U9Q1S3"/>
<dbReference type="Pfam" id="PF08015">
    <property type="entry name" value="Pheromone"/>
    <property type="match status" value="1"/>
</dbReference>
<feature type="region of interest" description="Disordered" evidence="1">
    <location>
        <begin position="12"/>
        <end position="37"/>
    </location>
</feature>
<protein>
    <submittedName>
        <fullName evidence="2">Pheromone</fullName>
    </submittedName>
</protein>
<reference evidence="2" key="1">
    <citation type="submission" date="2017-07" db="EMBL/GenBank/DDBJ databases">
        <authorList>
            <person name="Sun Z.S."/>
            <person name="Albrecht U."/>
            <person name="Echele G."/>
            <person name="Lee C.C."/>
        </authorList>
    </citation>
    <scope>NUCLEOTIDE SEQUENCE</scope>
    <source>
        <strain evidence="2">A2</strain>
    </source>
</reference>
<evidence type="ECO:0000256" key="1">
    <source>
        <dbReference type="SAM" id="MobiDB-lite"/>
    </source>
</evidence>
<evidence type="ECO:0000313" key="2">
    <source>
        <dbReference type="EMBL" id="AWT58046.1"/>
    </source>
</evidence>
<dbReference type="EMBL" id="MF537757">
    <property type="protein sequence ID" value="AWT58046.1"/>
    <property type="molecule type" value="Genomic_DNA"/>
</dbReference>
<proteinExistence type="predicted"/>
<reference evidence="2" key="2">
    <citation type="journal article" date="2018" name="J. Microbiol.">
        <title>Diversity of A mating type in Lentinula edodes and mating type preference in the cultivated strains.</title>
        <authorList>
            <person name="Ha B."/>
            <person name="Kim S."/>
            <person name="Kim M."/>
            <person name="Moon Y.J."/>
            <person name="Song Y."/>
            <person name="Ryu J.S."/>
            <person name="Ryu H."/>
            <person name="Ro H.S."/>
        </authorList>
    </citation>
    <scope>NUCLEOTIDE SEQUENCE</scope>
    <source>
        <strain evidence="2">A2</strain>
    </source>
</reference>
<gene>
    <name evidence="2" type="primary">PHB3</name>
</gene>
<dbReference type="GO" id="GO:0000772">
    <property type="term" value="F:mating pheromone activity"/>
    <property type="evidence" value="ECO:0007669"/>
    <property type="project" value="InterPro"/>
</dbReference>
<dbReference type="GO" id="GO:0016020">
    <property type="term" value="C:membrane"/>
    <property type="evidence" value="ECO:0007669"/>
    <property type="project" value="InterPro"/>
</dbReference>
<dbReference type="InterPro" id="IPR012597">
    <property type="entry name" value="Pheromone"/>
</dbReference>
<name>A0A2U9Q1S3_LENED</name>
<accession>A0A2U9Q1S3</accession>
<organism evidence="2">
    <name type="scientific">Lentinula edodes</name>
    <name type="common">Shiitake mushroom</name>
    <name type="synonym">Lentinus edodes</name>
    <dbReference type="NCBI Taxonomy" id="5353"/>
    <lineage>
        <taxon>Eukaryota</taxon>
        <taxon>Fungi</taxon>
        <taxon>Dikarya</taxon>
        <taxon>Basidiomycota</taxon>
        <taxon>Agaricomycotina</taxon>
        <taxon>Agaricomycetes</taxon>
        <taxon>Agaricomycetidae</taxon>
        <taxon>Agaricales</taxon>
        <taxon>Marasmiineae</taxon>
        <taxon>Omphalotaceae</taxon>
        <taxon>Lentinula</taxon>
    </lineage>
</organism>